<name>A0ABU8V4L0_9NEIS</name>
<dbReference type="EMBL" id="JAVFJF020000033">
    <property type="protein sequence ID" value="MEJ8676009.1"/>
    <property type="molecule type" value="Genomic_DNA"/>
</dbReference>
<dbReference type="Proteomes" id="UP001224516">
    <property type="component" value="Unassembled WGS sequence"/>
</dbReference>
<organism evidence="1 2">
    <name type="scientific">Chromobacterium amazonense</name>
    <dbReference type="NCBI Taxonomy" id="1382803"/>
    <lineage>
        <taxon>Bacteria</taxon>
        <taxon>Pseudomonadati</taxon>
        <taxon>Pseudomonadota</taxon>
        <taxon>Betaproteobacteria</taxon>
        <taxon>Neisseriales</taxon>
        <taxon>Chromobacteriaceae</taxon>
        <taxon>Chromobacterium</taxon>
    </lineage>
</organism>
<accession>A0ABU8V4L0</accession>
<keyword evidence="2" id="KW-1185">Reference proteome</keyword>
<dbReference type="InterPro" id="IPR012334">
    <property type="entry name" value="Pectin_lyas_fold"/>
</dbReference>
<reference evidence="1 2" key="1">
    <citation type="submission" date="2023-12" db="EMBL/GenBank/DDBJ databases">
        <title>Evaluation and characterization of a potential secondary metabolite violacein from indigenous Chromobacterium amazonense SAM215.</title>
        <authorList>
            <person name="Tarafdar M.R."/>
            <person name="Abedin S.M."/>
            <person name="Atiqua A."/>
            <person name="Saha A."/>
            <person name="Khan S.N."/>
        </authorList>
    </citation>
    <scope>NUCLEOTIDE SEQUENCE [LARGE SCALE GENOMIC DNA]</scope>
    <source>
        <strain evidence="1 2">SAM215</strain>
    </source>
</reference>
<proteinExistence type="predicted"/>
<dbReference type="SUPFAM" id="SSF51126">
    <property type="entry name" value="Pectin lyase-like"/>
    <property type="match status" value="1"/>
</dbReference>
<dbReference type="RefSeq" id="WP_139165786.1">
    <property type="nucleotide sequence ID" value="NZ_CAWMOE010000034.1"/>
</dbReference>
<evidence type="ECO:0000313" key="1">
    <source>
        <dbReference type="EMBL" id="MEJ8676009.1"/>
    </source>
</evidence>
<sequence length="246" mass="26528">MSLEGKIAELVTAANGLISVFSGKKNEIDKAVSAAVVAVPELRKRWYVDQVNGSDSNPGTEKLPFANIKKAVDATPVGGVAVIFLKSDCDLADLVVITGKCIQIYGMPRKKKIKVSYYDAVLADQPKRYLSGFFLDYGSQMILEGVEIVLPSGEKEDSGKTNTHYTSFIKTSGWSSSPILAVSFADCKFTIPDSFKGWLLGGPGVVSFTISSAEVEGKLQGRYVYNIAAGSKSVEQIRILTNVEIL</sequence>
<gene>
    <name evidence="1" type="ORF">QCL97_014825</name>
</gene>
<protein>
    <submittedName>
        <fullName evidence="1">Uncharacterized protein</fullName>
    </submittedName>
</protein>
<comment type="caution">
    <text evidence="1">The sequence shown here is derived from an EMBL/GenBank/DDBJ whole genome shotgun (WGS) entry which is preliminary data.</text>
</comment>
<dbReference type="InterPro" id="IPR011050">
    <property type="entry name" value="Pectin_lyase_fold/virulence"/>
</dbReference>
<evidence type="ECO:0000313" key="2">
    <source>
        <dbReference type="Proteomes" id="UP001224516"/>
    </source>
</evidence>
<dbReference type="Gene3D" id="2.160.20.10">
    <property type="entry name" value="Single-stranded right-handed beta-helix, Pectin lyase-like"/>
    <property type="match status" value="1"/>
</dbReference>